<sequence length="133" mass="14732">MAAATRRHRYCAHERLPPALLFAHAHYIRWMSSVSGNVEAQRRRKAHAPFARLRLHHVEASISSVSSFTPTTSSNSAQNAIPLAPVSTPLASISTKRRGRDVETAVTLIEDEDFHPSAPQQRARLRPGPVLHS</sequence>
<evidence type="ECO:0000313" key="3">
    <source>
        <dbReference type="Proteomes" id="UP001362999"/>
    </source>
</evidence>
<dbReference type="EMBL" id="JAWWNJ010000021">
    <property type="protein sequence ID" value="KAK7034375.1"/>
    <property type="molecule type" value="Genomic_DNA"/>
</dbReference>
<dbReference type="AlphaFoldDB" id="A0AAW0C6X1"/>
<protein>
    <submittedName>
        <fullName evidence="2">Uncharacterized protein</fullName>
    </submittedName>
</protein>
<keyword evidence="3" id="KW-1185">Reference proteome</keyword>
<reference evidence="2 3" key="1">
    <citation type="journal article" date="2024" name="J Genomics">
        <title>Draft genome sequencing and assembly of Favolaschia claudopus CIRM-BRFM 2984 isolated from oak limbs.</title>
        <authorList>
            <person name="Navarro D."/>
            <person name="Drula E."/>
            <person name="Chaduli D."/>
            <person name="Cazenave R."/>
            <person name="Ahrendt S."/>
            <person name="Wang J."/>
            <person name="Lipzen A."/>
            <person name="Daum C."/>
            <person name="Barry K."/>
            <person name="Grigoriev I.V."/>
            <person name="Favel A."/>
            <person name="Rosso M.N."/>
            <person name="Martin F."/>
        </authorList>
    </citation>
    <scope>NUCLEOTIDE SEQUENCE [LARGE SCALE GENOMIC DNA]</scope>
    <source>
        <strain evidence="2 3">CIRM-BRFM 2984</strain>
    </source>
</reference>
<gene>
    <name evidence="2" type="ORF">R3P38DRAFT_3263975</name>
</gene>
<comment type="caution">
    <text evidence="2">The sequence shown here is derived from an EMBL/GenBank/DDBJ whole genome shotgun (WGS) entry which is preliminary data.</text>
</comment>
<evidence type="ECO:0000313" key="2">
    <source>
        <dbReference type="EMBL" id="KAK7034375.1"/>
    </source>
</evidence>
<name>A0AAW0C6X1_9AGAR</name>
<organism evidence="2 3">
    <name type="scientific">Favolaschia claudopus</name>
    <dbReference type="NCBI Taxonomy" id="2862362"/>
    <lineage>
        <taxon>Eukaryota</taxon>
        <taxon>Fungi</taxon>
        <taxon>Dikarya</taxon>
        <taxon>Basidiomycota</taxon>
        <taxon>Agaricomycotina</taxon>
        <taxon>Agaricomycetes</taxon>
        <taxon>Agaricomycetidae</taxon>
        <taxon>Agaricales</taxon>
        <taxon>Marasmiineae</taxon>
        <taxon>Mycenaceae</taxon>
        <taxon>Favolaschia</taxon>
    </lineage>
</organism>
<evidence type="ECO:0000256" key="1">
    <source>
        <dbReference type="SAM" id="MobiDB-lite"/>
    </source>
</evidence>
<proteinExistence type="predicted"/>
<feature type="region of interest" description="Disordered" evidence="1">
    <location>
        <begin position="111"/>
        <end position="133"/>
    </location>
</feature>
<dbReference type="Proteomes" id="UP001362999">
    <property type="component" value="Unassembled WGS sequence"/>
</dbReference>
<accession>A0AAW0C6X1</accession>